<proteinExistence type="predicted"/>
<sequence>MIRKKVMTVLSVVFLLVGNGYALDYPIVHTGITKWYDDKGEISAPSQGKDFYGQDADYRENMPRYKDNGDGTVTDLVTGLMWEADMGEKMTFDEAQEKAKTSRLGGYDDWRIPTIKELYSLINYSGRVMGDRAIDMFIDTRYFKQPIGDVKKGEREIDAQTWSATEYVGKTMRGAETVFGVNFVDGRIKGYPKYDPRTGKPNKMYFRLVRGNPDYGKNRFIDNGDGTISDLATGLMWQKADSGRGMDWEDALRYAQELELAGYKDWRLPSAKELQSIVDYTRAPSVTNTAAIDPVFDISTFIDPRGKRDYPFFWTATTLLDGPRPGNMAVYVCFGTALGKMRGQLMDVHGAGAVRSDPKSGDKREYPKYFGPQGDVQYVYNYVRCVRTIR</sequence>
<comment type="caution">
    <text evidence="2">The sequence shown here is derived from an EMBL/GenBank/DDBJ whole genome shotgun (WGS) entry which is preliminary data.</text>
</comment>
<gene>
    <name evidence="2" type="ORF">WKV44_07790</name>
</gene>
<keyword evidence="3" id="KW-1185">Reference proteome</keyword>
<protein>
    <submittedName>
        <fullName evidence="2">DUF1566 domain-containing protein</fullName>
    </submittedName>
</protein>
<dbReference type="EMBL" id="JBCHKQ010000003">
    <property type="protein sequence ID" value="MEM5948444.1"/>
    <property type="molecule type" value="Genomic_DNA"/>
</dbReference>
<organism evidence="2 3">
    <name type="scientific">Rarispira pelagica</name>
    <dbReference type="NCBI Taxonomy" id="3141764"/>
    <lineage>
        <taxon>Bacteria</taxon>
        <taxon>Pseudomonadati</taxon>
        <taxon>Spirochaetota</taxon>
        <taxon>Spirochaetia</taxon>
        <taxon>Winmispirales</taxon>
        <taxon>Winmispiraceae</taxon>
        <taxon>Rarispira</taxon>
    </lineage>
</organism>
<dbReference type="InterPro" id="IPR011460">
    <property type="entry name" value="Lcl_C"/>
</dbReference>
<evidence type="ECO:0000259" key="1">
    <source>
        <dbReference type="Pfam" id="PF07603"/>
    </source>
</evidence>
<reference evidence="2 3" key="1">
    <citation type="submission" date="2024-03" db="EMBL/GenBank/DDBJ databases">
        <title>Ignisphaera cupida sp. nov., a hyperthermophilic hydrolytic archaeon from a hot spring of Kamchatka, and proposal of Ignisphaeraceae fam. nov.</title>
        <authorList>
            <person name="Podosokorskaya O.A."/>
            <person name="Elcheninov A.G."/>
            <person name="Maltseva A.I."/>
            <person name="Zayulina K.S."/>
            <person name="Novikov A."/>
            <person name="Merkel A.Y."/>
        </authorList>
    </citation>
    <scope>NUCLEOTIDE SEQUENCE [LARGE SCALE GENOMIC DNA]</scope>
    <source>
        <strain evidence="2 3">38H-sp</strain>
    </source>
</reference>
<dbReference type="RefSeq" id="WP_420069890.1">
    <property type="nucleotide sequence ID" value="NZ_JBCHKQ010000003.1"/>
</dbReference>
<feature type="domain" description="Lcl C-terminal" evidence="1">
    <location>
        <begin position="226"/>
        <end position="336"/>
    </location>
</feature>
<evidence type="ECO:0000313" key="3">
    <source>
        <dbReference type="Proteomes" id="UP001466331"/>
    </source>
</evidence>
<accession>A0ABU9UCP9</accession>
<dbReference type="Proteomes" id="UP001466331">
    <property type="component" value="Unassembled WGS sequence"/>
</dbReference>
<dbReference type="PANTHER" id="PTHR35812">
    <property type="entry name" value="LIPOPROTEIN"/>
    <property type="match status" value="1"/>
</dbReference>
<evidence type="ECO:0000313" key="2">
    <source>
        <dbReference type="EMBL" id="MEM5948444.1"/>
    </source>
</evidence>
<dbReference type="PANTHER" id="PTHR35812:SF1">
    <property type="entry name" value="LIPOPROTEIN"/>
    <property type="match status" value="1"/>
</dbReference>
<name>A0ABU9UCP9_9SPIR</name>
<feature type="domain" description="Lcl C-terminal" evidence="1">
    <location>
        <begin position="71"/>
        <end position="210"/>
    </location>
</feature>
<dbReference type="Pfam" id="PF07603">
    <property type="entry name" value="Lcl_C"/>
    <property type="match status" value="2"/>
</dbReference>